<name>A0ABP4VEK9_9ACTN</name>
<proteinExistence type="predicted"/>
<dbReference type="EMBL" id="BAAAME010000001">
    <property type="protein sequence ID" value="GAA1723852.1"/>
    <property type="molecule type" value="Genomic_DNA"/>
</dbReference>
<feature type="transmembrane region" description="Helical" evidence="2">
    <location>
        <begin position="111"/>
        <end position="132"/>
    </location>
</feature>
<protein>
    <submittedName>
        <fullName evidence="3">Uncharacterized protein</fullName>
    </submittedName>
</protein>
<reference evidence="4" key="1">
    <citation type="journal article" date="2019" name="Int. J. Syst. Evol. Microbiol.">
        <title>The Global Catalogue of Microorganisms (GCM) 10K type strain sequencing project: providing services to taxonomists for standard genome sequencing and annotation.</title>
        <authorList>
            <consortium name="The Broad Institute Genomics Platform"/>
            <consortium name="The Broad Institute Genome Sequencing Center for Infectious Disease"/>
            <person name="Wu L."/>
            <person name="Ma J."/>
        </authorList>
    </citation>
    <scope>NUCLEOTIDE SEQUENCE [LARGE SCALE GENOMIC DNA]</scope>
    <source>
        <strain evidence="4">JCM 13518</strain>
    </source>
</reference>
<keyword evidence="2" id="KW-1133">Transmembrane helix</keyword>
<feature type="transmembrane region" description="Helical" evidence="2">
    <location>
        <begin position="303"/>
        <end position="324"/>
    </location>
</feature>
<keyword evidence="2" id="KW-0812">Transmembrane</keyword>
<feature type="transmembrane region" description="Helical" evidence="2">
    <location>
        <begin position="34"/>
        <end position="59"/>
    </location>
</feature>
<sequence length="350" mass="36577">MSGSATGRRRLDASVPPEYEQQVRPPRLESRRSAASIGAIVALAALAGTIGSVLSIVAIDVPSAVYRPSAALLTIALTTALVHRAGGHMRIWVSLIALLSVAAAVTELAGLIAAAAATTGVVGAVLAVVFTLPSEGVLPTLREYVISVAIALSGAAGVAAWNAQVNVVTFSVTVVGVSLLVVLGLVWALGEGLHGLGRNHLAILAAVAVVLLLLVVYTYAVRSYGSTSVINTIDSAIYWMRTTIGGVPRPVQAFAGFPALVVGLRLRSQRREGWWILVFAVLATSSVTTALVSPLAYPTYIGLSILYSAVIGFVVGWLVSLFVLAPSTKRAARRVESTRRVEPSRWEGLR</sequence>
<feature type="transmembrane region" description="Helical" evidence="2">
    <location>
        <begin position="201"/>
        <end position="220"/>
    </location>
</feature>
<evidence type="ECO:0000313" key="4">
    <source>
        <dbReference type="Proteomes" id="UP001501057"/>
    </source>
</evidence>
<feature type="transmembrane region" description="Helical" evidence="2">
    <location>
        <begin position="65"/>
        <end position="82"/>
    </location>
</feature>
<feature type="transmembrane region" description="Helical" evidence="2">
    <location>
        <begin position="167"/>
        <end position="189"/>
    </location>
</feature>
<dbReference type="Proteomes" id="UP001501057">
    <property type="component" value="Unassembled WGS sequence"/>
</dbReference>
<keyword evidence="4" id="KW-1185">Reference proteome</keyword>
<dbReference type="RefSeq" id="WP_344196512.1">
    <property type="nucleotide sequence ID" value="NZ_BAAAME010000001.1"/>
</dbReference>
<accession>A0ABP4VEK9</accession>
<evidence type="ECO:0000313" key="3">
    <source>
        <dbReference type="EMBL" id="GAA1723852.1"/>
    </source>
</evidence>
<feature type="transmembrane region" description="Helical" evidence="2">
    <location>
        <begin position="144"/>
        <end position="161"/>
    </location>
</feature>
<gene>
    <name evidence="3" type="ORF">GCM10009710_00760</name>
</gene>
<evidence type="ECO:0000256" key="1">
    <source>
        <dbReference type="SAM" id="MobiDB-lite"/>
    </source>
</evidence>
<keyword evidence="2" id="KW-0472">Membrane</keyword>
<feature type="transmembrane region" description="Helical" evidence="2">
    <location>
        <begin position="273"/>
        <end position="297"/>
    </location>
</feature>
<organism evidence="3 4">
    <name type="scientific">Aeromicrobium alkaliterrae</name>
    <dbReference type="NCBI Taxonomy" id="302168"/>
    <lineage>
        <taxon>Bacteria</taxon>
        <taxon>Bacillati</taxon>
        <taxon>Actinomycetota</taxon>
        <taxon>Actinomycetes</taxon>
        <taxon>Propionibacteriales</taxon>
        <taxon>Nocardioidaceae</taxon>
        <taxon>Aeromicrobium</taxon>
    </lineage>
</organism>
<comment type="caution">
    <text evidence="3">The sequence shown here is derived from an EMBL/GenBank/DDBJ whole genome shotgun (WGS) entry which is preliminary data.</text>
</comment>
<feature type="region of interest" description="Disordered" evidence="1">
    <location>
        <begin position="1"/>
        <end position="27"/>
    </location>
</feature>
<evidence type="ECO:0000256" key="2">
    <source>
        <dbReference type="SAM" id="Phobius"/>
    </source>
</evidence>